<keyword evidence="2" id="KW-1185">Reference proteome</keyword>
<proteinExistence type="predicted"/>
<dbReference type="EMBL" id="JBEUSY010000431">
    <property type="protein sequence ID" value="KAL1233705.1"/>
    <property type="molecule type" value="Genomic_DNA"/>
</dbReference>
<gene>
    <name evidence="1" type="ORF">TSPI_08303</name>
</gene>
<evidence type="ECO:0000313" key="1">
    <source>
        <dbReference type="EMBL" id="KAL1233705.1"/>
    </source>
</evidence>
<protein>
    <submittedName>
        <fullName evidence="1">Glucose-6-phosphate 1-dehydrogenase C7.13c</fullName>
    </submittedName>
</protein>
<sequence>MYVIKNKRIANGNLYIRYDIFPCLRLGFNNSKLQLSIIIFIQPNILLKLPSTVNRCSQFPHIHNKMSTKLETLSFVR</sequence>
<organism evidence="1 2">
    <name type="scientific">Trichinella spiralis</name>
    <name type="common">Trichina worm</name>
    <dbReference type="NCBI Taxonomy" id="6334"/>
    <lineage>
        <taxon>Eukaryota</taxon>
        <taxon>Metazoa</taxon>
        <taxon>Ecdysozoa</taxon>
        <taxon>Nematoda</taxon>
        <taxon>Enoplea</taxon>
        <taxon>Dorylaimia</taxon>
        <taxon>Trichinellida</taxon>
        <taxon>Trichinellidae</taxon>
        <taxon>Trichinella</taxon>
    </lineage>
</organism>
<dbReference type="Proteomes" id="UP001558632">
    <property type="component" value="Unassembled WGS sequence"/>
</dbReference>
<evidence type="ECO:0000313" key="2">
    <source>
        <dbReference type="Proteomes" id="UP001558632"/>
    </source>
</evidence>
<name>A0ABR3KE25_TRISP</name>
<accession>A0ABR3KE25</accession>
<comment type="caution">
    <text evidence="1">The sequence shown here is derived from an EMBL/GenBank/DDBJ whole genome shotgun (WGS) entry which is preliminary data.</text>
</comment>
<reference evidence="1 2" key="1">
    <citation type="submission" date="2024-07" db="EMBL/GenBank/DDBJ databases">
        <title>Enhanced genomic and transcriptomic resources for Trichinella pseudospiralis and T. spiralis underpin the discovery of pronounced molecular differences between stages and species.</title>
        <authorList>
            <person name="Pasi K.K."/>
            <person name="La Rosa G."/>
            <person name="Gomez-Morales M.A."/>
            <person name="Tosini F."/>
            <person name="Sumanam S."/>
            <person name="Young N.D."/>
            <person name="Chang B.C."/>
            <person name="Robin G.B."/>
        </authorList>
    </citation>
    <scope>NUCLEOTIDE SEQUENCE [LARGE SCALE GENOMIC DNA]</scope>
    <source>
        <strain evidence="1">ISS534</strain>
    </source>
</reference>